<dbReference type="InterPro" id="IPR045239">
    <property type="entry name" value="bHLH95_bHLH"/>
</dbReference>
<dbReference type="CDD" id="cd11393">
    <property type="entry name" value="bHLH_AtbHLH_like"/>
    <property type="match status" value="1"/>
</dbReference>
<evidence type="ECO:0000256" key="7">
    <source>
        <dbReference type="SAM" id="Coils"/>
    </source>
</evidence>
<dbReference type="GO" id="GO:0000981">
    <property type="term" value="F:DNA-binding transcription factor activity, RNA polymerase II-specific"/>
    <property type="evidence" value="ECO:0007669"/>
    <property type="project" value="TreeGrafter"/>
</dbReference>
<keyword evidence="11" id="KW-1185">Reference proteome</keyword>
<name>A0A9D5CGV4_9LILI</name>
<dbReference type="Gene3D" id="4.10.280.10">
    <property type="entry name" value="Helix-loop-helix DNA-binding domain"/>
    <property type="match status" value="1"/>
</dbReference>
<gene>
    <name evidence="10" type="ORF">J5N97_021016</name>
</gene>
<evidence type="ECO:0000313" key="11">
    <source>
        <dbReference type="Proteomes" id="UP001085076"/>
    </source>
</evidence>
<dbReference type="InterPro" id="IPR036638">
    <property type="entry name" value="HLH_DNA-bd_sf"/>
</dbReference>
<dbReference type="Pfam" id="PF00010">
    <property type="entry name" value="HLH"/>
    <property type="match status" value="1"/>
</dbReference>
<protein>
    <recommendedName>
        <fullName evidence="9">BHLH domain-containing protein</fullName>
    </recommendedName>
</protein>
<evidence type="ECO:0000256" key="4">
    <source>
        <dbReference type="ARBA" id="ARBA00023125"/>
    </source>
</evidence>
<comment type="subcellular location">
    <subcellularLocation>
        <location evidence="1">Nucleus</location>
    </subcellularLocation>
</comment>
<keyword evidence="7" id="KW-0175">Coiled coil</keyword>
<evidence type="ECO:0000256" key="2">
    <source>
        <dbReference type="ARBA" id="ARBA00005510"/>
    </source>
</evidence>
<evidence type="ECO:0000256" key="8">
    <source>
        <dbReference type="SAM" id="MobiDB-lite"/>
    </source>
</evidence>
<dbReference type="FunFam" id="4.10.280.10:FF:000021">
    <property type="entry name" value="Transcription factor bHLH130 family"/>
    <property type="match status" value="1"/>
</dbReference>
<comment type="caution">
    <text evidence="10">The sequence shown here is derived from an EMBL/GenBank/DDBJ whole genome shotgun (WGS) entry which is preliminary data.</text>
</comment>
<feature type="region of interest" description="Disordered" evidence="8">
    <location>
        <begin position="76"/>
        <end position="97"/>
    </location>
</feature>
<keyword evidence="5" id="KW-0804">Transcription</keyword>
<evidence type="ECO:0000313" key="10">
    <source>
        <dbReference type="EMBL" id="KAJ0973057.1"/>
    </source>
</evidence>
<evidence type="ECO:0000256" key="6">
    <source>
        <dbReference type="ARBA" id="ARBA00023242"/>
    </source>
</evidence>
<dbReference type="GO" id="GO:0046983">
    <property type="term" value="F:protein dimerization activity"/>
    <property type="evidence" value="ECO:0007669"/>
    <property type="project" value="InterPro"/>
</dbReference>
<dbReference type="PANTHER" id="PTHR16223:SF177">
    <property type="entry name" value="TRANSCRIPTION FACTOR BHLH129"/>
    <property type="match status" value="1"/>
</dbReference>
<dbReference type="PANTHER" id="PTHR16223">
    <property type="entry name" value="TRANSCRIPTION FACTOR BHLH83-RELATED"/>
    <property type="match status" value="1"/>
</dbReference>
<dbReference type="PROSITE" id="PS50888">
    <property type="entry name" value="BHLH"/>
    <property type="match status" value="1"/>
</dbReference>
<keyword evidence="3" id="KW-0805">Transcription regulation</keyword>
<feature type="compositionally biased region" description="Low complexity" evidence="8">
    <location>
        <begin position="76"/>
        <end position="88"/>
    </location>
</feature>
<dbReference type="GO" id="GO:0000978">
    <property type="term" value="F:RNA polymerase II cis-regulatory region sequence-specific DNA binding"/>
    <property type="evidence" value="ECO:0007669"/>
    <property type="project" value="TreeGrafter"/>
</dbReference>
<dbReference type="EMBL" id="JAGGNH010000005">
    <property type="protein sequence ID" value="KAJ0973057.1"/>
    <property type="molecule type" value="Genomic_DNA"/>
</dbReference>
<reference evidence="10" key="1">
    <citation type="submission" date="2021-03" db="EMBL/GenBank/DDBJ databases">
        <authorList>
            <person name="Li Z."/>
            <person name="Yang C."/>
        </authorList>
    </citation>
    <scope>NUCLEOTIDE SEQUENCE</scope>
    <source>
        <strain evidence="10">Dzin_1.0</strain>
        <tissue evidence="10">Leaf</tissue>
    </source>
</reference>
<feature type="domain" description="BHLH" evidence="9">
    <location>
        <begin position="271"/>
        <end position="321"/>
    </location>
</feature>
<feature type="coiled-coil region" evidence="7">
    <location>
        <begin position="311"/>
        <end position="338"/>
    </location>
</feature>
<keyword evidence="6" id="KW-0539">Nucleus</keyword>
<dbReference type="GO" id="GO:0005634">
    <property type="term" value="C:nucleus"/>
    <property type="evidence" value="ECO:0007669"/>
    <property type="project" value="UniProtKB-SubCell"/>
</dbReference>
<accession>A0A9D5CGV4</accession>
<evidence type="ECO:0000259" key="9">
    <source>
        <dbReference type="PROSITE" id="PS50888"/>
    </source>
</evidence>
<evidence type="ECO:0000256" key="1">
    <source>
        <dbReference type="ARBA" id="ARBA00004123"/>
    </source>
</evidence>
<sequence>MHHSPRANPTPTPMYPSHHRPNGPPSSLARYGSAPGSLLASIAESIISDSPALSSSSTAAVGSDAPSLIPRFYSGDSSCLSSDSACKPSPDPRSYSLDPIPAAVDPRPNLIRHSSSPAGFFSHLMLDNGYPVTRGLGNYSQMGADDVRSMANRRLQSQLSFSRQDSLSQISEISIPEIGESIGNGKSSDDVAQSYIQNNFSIGSWDETNSIVFSSPNKLGKDNNGDAITNLNNIESQFSLPKTSLEMASVEKLLHGQQDYFPFKIRAKRGCATHPRSIAERERRTRISEKLRKLQELVPNMDKQTNTSDMLDLAVQHIKALQGQVQKLNEERVNCSCASKQEML</sequence>
<organism evidence="10 11">
    <name type="scientific">Dioscorea zingiberensis</name>
    <dbReference type="NCBI Taxonomy" id="325984"/>
    <lineage>
        <taxon>Eukaryota</taxon>
        <taxon>Viridiplantae</taxon>
        <taxon>Streptophyta</taxon>
        <taxon>Embryophyta</taxon>
        <taxon>Tracheophyta</taxon>
        <taxon>Spermatophyta</taxon>
        <taxon>Magnoliopsida</taxon>
        <taxon>Liliopsida</taxon>
        <taxon>Dioscoreales</taxon>
        <taxon>Dioscoreaceae</taxon>
        <taxon>Dioscorea</taxon>
    </lineage>
</organism>
<reference evidence="10" key="2">
    <citation type="journal article" date="2022" name="Hortic Res">
        <title>The genome of Dioscorea zingiberensis sheds light on the biosynthesis, origin and evolution of the medicinally important diosgenin saponins.</title>
        <authorList>
            <person name="Li Y."/>
            <person name="Tan C."/>
            <person name="Li Z."/>
            <person name="Guo J."/>
            <person name="Li S."/>
            <person name="Chen X."/>
            <person name="Wang C."/>
            <person name="Dai X."/>
            <person name="Yang H."/>
            <person name="Song W."/>
            <person name="Hou L."/>
            <person name="Xu J."/>
            <person name="Tong Z."/>
            <person name="Xu A."/>
            <person name="Yuan X."/>
            <person name="Wang W."/>
            <person name="Yang Q."/>
            <person name="Chen L."/>
            <person name="Sun Z."/>
            <person name="Wang K."/>
            <person name="Pan B."/>
            <person name="Chen J."/>
            <person name="Bao Y."/>
            <person name="Liu F."/>
            <person name="Qi X."/>
            <person name="Gang D.R."/>
            <person name="Wen J."/>
            <person name="Li J."/>
        </authorList>
    </citation>
    <scope>NUCLEOTIDE SEQUENCE</scope>
    <source>
        <strain evidence="10">Dzin_1.0</strain>
    </source>
</reference>
<comment type="similarity">
    <text evidence="2">Belongs to the bHLH protein family.</text>
</comment>
<dbReference type="InterPro" id="IPR045843">
    <property type="entry name" value="IND-like"/>
</dbReference>
<keyword evidence="4" id="KW-0238">DNA-binding</keyword>
<dbReference type="SMART" id="SM00353">
    <property type="entry name" value="HLH"/>
    <property type="match status" value="1"/>
</dbReference>
<dbReference type="SUPFAM" id="SSF47459">
    <property type="entry name" value="HLH, helix-loop-helix DNA-binding domain"/>
    <property type="match status" value="1"/>
</dbReference>
<evidence type="ECO:0000256" key="3">
    <source>
        <dbReference type="ARBA" id="ARBA00023015"/>
    </source>
</evidence>
<dbReference type="InterPro" id="IPR011598">
    <property type="entry name" value="bHLH_dom"/>
</dbReference>
<dbReference type="OrthoDB" id="2019494at2759"/>
<feature type="region of interest" description="Disordered" evidence="8">
    <location>
        <begin position="1"/>
        <end position="31"/>
    </location>
</feature>
<dbReference type="AlphaFoldDB" id="A0A9D5CGV4"/>
<proteinExistence type="inferred from homology"/>
<dbReference type="Proteomes" id="UP001085076">
    <property type="component" value="Miscellaneous, Linkage group lg05"/>
</dbReference>
<evidence type="ECO:0000256" key="5">
    <source>
        <dbReference type="ARBA" id="ARBA00023163"/>
    </source>
</evidence>